<dbReference type="Proteomes" id="UP000479190">
    <property type="component" value="Unassembled WGS sequence"/>
</dbReference>
<gene>
    <name evidence="4" type="ORF">TBRA_LOCUS8514</name>
</gene>
<dbReference type="Pfam" id="PF00379">
    <property type="entry name" value="Chitin_bind_4"/>
    <property type="match status" value="2"/>
</dbReference>
<dbReference type="OrthoDB" id="6365837at2759"/>
<evidence type="ECO:0008006" key="6">
    <source>
        <dbReference type="Google" id="ProtNLM"/>
    </source>
</evidence>
<reference evidence="4 5" key="1">
    <citation type="submission" date="2020-02" db="EMBL/GenBank/DDBJ databases">
        <authorList>
            <person name="Ferguson B K."/>
        </authorList>
    </citation>
    <scope>NUCLEOTIDE SEQUENCE [LARGE SCALE GENOMIC DNA]</scope>
</reference>
<dbReference type="PROSITE" id="PS51155">
    <property type="entry name" value="CHIT_BIND_RR_2"/>
    <property type="match status" value="2"/>
</dbReference>
<dbReference type="InterPro" id="IPR051217">
    <property type="entry name" value="Insect_Cuticle_Struc_Prot"/>
</dbReference>
<dbReference type="GO" id="GO:0005615">
    <property type="term" value="C:extracellular space"/>
    <property type="evidence" value="ECO:0007669"/>
    <property type="project" value="TreeGrafter"/>
</dbReference>
<dbReference type="InterPro" id="IPR031311">
    <property type="entry name" value="CHIT_BIND_RR_consensus"/>
</dbReference>
<sequence>MISNGLLQVIKEPTTITIPATTITNRDTTAATPWTRAATRTQCLLRRPRRRSLPTACPTAGNEPRALSFHDATAAQPATASNRNGHYIHVRTHNENSETRNYYFTHYFDRPGACIACTMCKYVYNDSDEFSVSCRITAFLGLNCLATTAISTTSPQSSPATISAVASTRTIQMPWLATTITDELDFLEARVLITALLTQRVSNRLIKSIRTIEETIKEIIGAIRLIETMGGLAPIEVTTLTRAQGFQYEVKDGASGNDYGQQESGDGNGNVRGEYRVLLPDSRTQIVRYTADDANGYVADVRYEGQAQFFPNQYSNGGRFLGDFGSAYRQAVNSTHIYVSMALSCSHSNKVLFVTRSSATNFILVEASIYIFACFYYTSLEQMTDLALPQDNDCTAGSLLRRQRIYSTIPSVYTQDEIRSMGQDYSIFPRDRCIIQRDVFSAESREFLARKIYPAKRSCRALESRNFRSIFAQKSISCAASFVGCSKDRITPLRSARQSQVYTRVRDHAHARAYRSCRHSLRGSGSKQLELHWCNGAAAYVAMHAQFCHLAKWRYSGDNESIETPAAATAAAVVPNKILACRRNTDSHLAHVSRNVTKYRGYFMTIKREFTIILAVARYSSGCGGCGTRKRESDYTRTHEPLIDDNGRKNIYRWYSGTQIVEYASYAHNSRNCITSIPVGFQCSSWIIHAYNWCIMKCIHIYWVRPQAFSARGYSGGDDLLRTHADYLSPLLGMDYIGTYVREHSLTAMSERESTTCVTNARYMANLSKMRNSDAMHCNKMIRLAWVRVLLASVDRMPATLLFFLELSADSGWHGCLCMVLTLLCLFLGTHTTLGDLPPGTRTRANTYLPPDQPKSGYDYNKPSGPGFPSGPGPAPRPPQGPPARPPAPPAPRPPAPRPPAPPSIPSPARPSPPGGGYPAPGQRPSPPFPDYAGSPSGPSGQPPRRRCCCSILRRCELVSWTRASIITPGGADHVHEPGMPFDFNYAVKEDAFGNDYSHNAISDGDVTRGEYRVQLPDGRTQIVRYTADWKNGFNAQVSYEGEPRFGPPAGGGGGGGGGGAGNFQGY</sequence>
<dbReference type="PROSITE" id="PS00233">
    <property type="entry name" value="CHIT_BIND_RR_1"/>
    <property type="match status" value="1"/>
</dbReference>
<feature type="compositionally biased region" description="Pro residues" evidence="3">
    <location>
        <begin position="869"/>
        <end position="930"/>
    </location>
</feature>
<organism evidence="4 5">
    <name type="scientific">Trichogramma brassicae</name>
    <dbReference type="NCBI Taxonomy" id="86971"/>
    <lineage>
        <taxon>Eukaryota</taxon>
        <taxon>Metazoa</taxon>
        <taxon>Ecdysozoa</taxon>
        <taxon>Arthropoda</taxon>
        <taxon>Hexapoda</taxon>
        <taxon>Insecta</taxon>
        <taxon>Pterygota</taxon>
        <taxon>Neoptera</taxon>
        <taxon>Endopterygota</taxon>
        <taxon>Hymenoptera</taxon>
        <taxon>Apocrita</taxon>
        <taxon>Proctotrupomorpha</taxon>
        <taxon>Chalcidoidea</taxon>
        <taxon>Trichogrammatidae</taxon>
        <taxon>Trichogramma</taxon>
    </lineage>
</organism>
<keyword evidence="1 2" id="KW-0193">Cuticle</keyword>
<dbReference type="PANTHER" id="PTHR12236">
    <property type="entry name" value="STRUCTURAL CONTITUENT OF CUTICLE"/>
    <property type="match status" value="1"/>
</dbReference>
<protein>
    <recommendedName>
        <fullName evidence="6">Pro-resilin</fullName>
    </recommendedName>
</protein>
<dbReference type="GO" id="GO:0042302">
    <property type="term" value="F:structural constituent of cuticle"/>
    <property type="evidence" value="ECO:0007669"/>
    <property type="project" value="UniProtKB-UniRule"/>
</dbReference>
<evidence type="ECO:0000256" key="3">
    <source>
        <dbReference type="SAM" id="MobiDB-lite"/>
    </source>
</evidence>
<dbReference type="AlphaFoldDB" id="A0A6H5IJE3"/>
<accession>A0A6H5IJE3</accession>
<name>A0A6H5IJE3_9HYME</name>
<dbReference type="GO" id="GO:0031012">
    <property type="term" value="C:extracellular matrix"/>
    <property type="evidence" value="ECO:0007669"/>
    <property type="project" value="TreeGrafter"/>
</dbReference>
<evidence type="ECO:0000313" key="5">
    <source>
        <dbReference type="Proteomes" id="UP000479190"/>
    </source>
</evidence>
<evidence type="ECO:0000256" key="2">
    <source>
        <dbReference type="PROSITE-ProRule" id="PRU00497"/>
    </source>
</evidence>
<keyword evidence="5" id="KW-1185">Reference proteome</keyword>
<feature type="region of interest" description="Disordered" evidence="3">
    <location>
        <begin position="835"/>
        <end position="945"/>
    </location>
</feature>
<dbReference type="InterPro" id="IPR000618">
    <property type="entry name" value="Insect_cuticle"/>
</dbReference>
<proteinExistence type="predicted"/>
<evidence type="ECO:0000256" key="1">
    <source>
        <dbReference type="ARBA" id="ARBA00022460"/>
    </source>
</evidence>
<dbReference type="PANTHER" id="PTHR12236:SF79">
    <property type="entry name" value="CUTICULAR PROTEIN 50CB-RELATED"/>
    <property type="match status" value="1"/>
</dbReference>
<dbReference type="EMBL" id="CADCXV010000826">
    <property type="protein sequence ID" value="CAB0036655.1"/>
    <property type="molecule type" value="Genomic_DNA"/>
</dbReference>
<feature type="compositionally biased region" description="Gly residues" evidence="3">
    <location>
        <begin position="1049"/>
        <end position="1067"/>
    </location>
</feature>
<evidence type="ECO:0000313" key="4">
    <source>
        <dbReference type="EMBL" id="CAB0036655.1"/>
    </source>
</evidence>
<feature type="region of interest" description="Disordered" evidence="3">
    <location>
        <begin position="1041"/>
        <end position="1067"/>
    </location>
</feature>